<feature type="region of interest" description="Disordered" evidence="2">
    <location>
        <begin position="58"/>
        <end position="174"/>
    </location>
</feature>
<dbReference type="PROSITE" id="PS50096">
    <property type="entry name" value="IQ"/>
    <property type="match status" value="1"/>
</dbReference>
<dbReference type="GO" id="GO:0034451">
    <property type="term" value="C:centriolar satellite"/>
    <property type="evidence" value="ECO:0007669"/>
    <property type="project" value="TreeGrafter"/>
</dbReference>
<reference evidence="3" key="1">
    <citation type="submission" date="2023-01" db="EMBL/GenBank/DDBJ databases">
        <title>Genome assembly of the deep-sea coral Lophelia pertusa.</title>
        <authorList>
            <person name="Herrera S."/>
            <person name="Cordes E."/>
        </authorList>
    </citation>
    <scope>NUCLEOTIDE SEQUENCE</scope>
    <source>
        <strain evidence="3">USNM1676648</strain>
        <tissue evidence="3">Polyp</tissue>
    </source>
</reference>
<proteinExistence type="predicted"/>
<feature type="compositionally biased region" description="Low complexity" evidence="2">
    <location>
        <begin position="458"/>
        <end position="471"/>
    </location>
</feature>
<dbReference type="PANTHER" id="PTHR31540:SF1">
    <property type="entry name" value="CENTROSOMAL PROTEIN OF 131 KDA"/>
    <property type="match status" value="1"/>
</dbReference>
<keyword evidence="4" id="KW-1185">Reference proteome</keyword>
<evidence type="ECO:0000256" key="1">
    <source>
        <dbReference type="SAM" id="Coils"/>
    </source>
</evidence>
<feature type="region of interest" description="Disordered" evidence="2">
    <location>
        <begin position="315"/>
        <end position="500"/>
    </location>
</feature>
<sequence length="1161" mass="132508">MSAKNVKKFERGSLSSGSAENLSAKRPRSAKANRPSSVDGSKYSARSIASLDSDMSDFLSVTGTSKVPQKSGQHKRSGSAGFVKSQHNEVHVSGSDSDSARTSSSSGARRKTTNTNKTATTRFSEDHIPLIMSQAKARAKPKLATTFQRHNNAAKASPSALPDRPPTTSQNNLEPDEVDEWWLSVADPAPVPPLFLQSPTEVNKEHNWWPGTNKTTNHMDEDFLQNDVDNLPSGTNGFDQNDSDFRMLEGNSRIKPDKSTTGREGIPKLFLGDIVEPDEVDIRRKKAAVSIQRWFRGWRSRKQLSGQNAVKQLLSQKKMEKEKQMFSDHTNLQTEEELRDQKDDEKRKRREEKARLARQAAIEELQKKREEKRHENQRKAEEELVFLQASGKVSKKKSMNSASKPKPKGKKSTGAGASSSAIKNNQPVNTANEMSSRPGTASSVGRKVDELFQESRESQASTAASAADEQAPGPLFSDRTDDTDKTITRSEVGGESKTTFDDLLDSLKQLEEEPANLLPMEPGNNSVAKFGGWGQDFESGEQGKSYLSYASLDQLNKAKLESQGQSAAALSAEKLRSILTFLDEVEKAEDDAVSEISQARDGAISRGLPSSSTSASVAVDRVKEEAALESAAAAATDVTTAMLAVKIELEEKKRTNDLLQRALNQQREFTLRQAKEMEKDAKQRLTIQRQEYEAAIQRHLSFIDQLIDDKKVLGERCEEVVNKLKSTDKKYGDKIKQMDDNQQVELKKQKEVILAAEKLRREKWINDKTQQIKEVTVKGLEPDIQKLIAKHKAEVKRFKSTQQAELLEADERAGRRYIQQIEELRDQLEREKENACSRERELSQQRYEKQLEQEEQAYQQQRRRLYSEVQEEKERVALQAQKQRQELDEARGALEESHKKSILEMQTSHQRTNDDLERKHQLEMNELKERLEIEKQGWIENYMKKQDAMLMTKERELKEAVRDGRDREIEMVISRLEEETSLAREECERAAENRIKRVRDKYESELKELEASERNMQEKYNSMKARLSEVDGENARLKSVLKQKDNEVEGIDKVAKRLQEERGKVADIIRQEFADRLVTTDEDNKRLKTEQSEMKARHRLEIERVTREKEHEMDEVHKRVKQAIAKKEETMKTLREQHQAAMKRAEHLEFLLQEQRKKLLS</sequence>
<feature type="compositionally biased region" description="Low complexity" evidence="2">
    <location>
        <begin position="93"/>
        <end position="121"/>
    </location>
</feature>
<feature type="compositionally biased region" description="Polar residues" evidence="2">
    <location>
        <begin position="59"/>
        <end position="71"/>
    </location>
</feature>
<dbReference type="OrthoDB" id="197735at2759"/>
<feature type="compositionally biased region" description="Basic and acidic residues" evidence="2">
    <location>
        <begin position="883"/>
        <end position="902"/>
    </location>
</feature>
<dbReference type="InterPro" id="IPR000048">
    <property type="entry name" value="IQ_motif_EF-hand-BS"/>
</dbReference>
<dbReference type="InterPro" id="IPR030465">
    <property type="entry name" value="CEP131"/>
</dbReference>
<dbReference type="Proteomes" id="UP001163046">
    <property type="component" value="Unassembled WGS sequence"/>
</dbReference>
<evidence type="ECO:0000256" key="2">
    <source>
        <dbReference type="SAM" id="MobiDB-lite"/>
    </source>
</evidence>
<feature type="compositionally biased region" description="Basic and acidic residues" evidence="2">
    <location>
        <begin position="446"/>
        <end position="457"/>
    </location>
</feature>
<feature type="coiled-coil region" evidence="1">
    <location>
        <begin position="943"/>
        <end position="1061"/>
    </location>
</feature>
<feature type="compositionally biased region" description="Basic and acidic residues" evidence="2">
    <location>
        <begin position="317"/>
        <end position="326"/>
    </location>
</feature>
<dbReference type="EMBL" id="MU826835">
    <property type="protein sequence ID" value="KAJ7372675.1"/>
    <property type="molecule type" value="Genomic_DNA"/>
</dbReference>
<feature type="coiled-coil region" evidence="1">
    <location>
        <begin position="1095"/>
        <end position="1144"/>
    </location>
</feature>
<feature type="compositionally biased region" description="Basic and acidic residues" evidence="2">
    <location>
        <begin position="364"/>
        <end position="382"/>
    </location>
</feature>
<dbReference type="GO" id="GO:0035735">
    <property type="term" value="P:intraciliary transport involved in cilium assembly"/>
    <property type="evidence" value="ECO:0007669"/>
    <property type="project" value="InterPro"/>
</dbReference>
<feature type="region of interest" description="Disordered" evidence="2">
    <location>
        <begin position="224"/>
        <end position="245"/>
    </location>
</feature>
<dbReference type="AlphaFoldDB" id="A0A9X0CR72"/>
<feature type="compositionally biased region" description="Low complexity" evidence="2">
    <location>
        <begin position="412"/>
        <end position="423"/>
    </location>
</feature>
<dbReference type="Pfam" id="PF00612">
    <property type="entry name" value="IQ"/>
    <property type="match status" value="1"/>
</dbReference>
<organism evidence="3 4">
    <name type="scientific">Desmophyllum pertusum</name>
    <dbReference type="NCBI Taxonomy" id="174260"/>
    <lineage>
        <taxon>Eukaryota</taxon>
        <taxon>Metazoa</taxon>
        <taxon>Cnidaria</taxon>
        <taxon>Anthozoa</taxon>
        <taxon>Hexacorallia</taxon>
        <taxon>Scleractinia</taxon>
        <taxon>Caryophylliina</taxon>
        <taxon>Caryophylliidae</taxon>
        <taxon>Desmophyllum</taxon>
    </lineage>
</organism>
<dbReference type="GO" id="GO:0005929">
    <property type="term" value="C:cilium"/>
    <property type="evidence" value="ECO:0007669"/>
    <property type="project" value="GOC"/>
</dbReference>
<comment type="caution">
    <text evidence="3">The sequence shown here is derived from an EMBL/GenBank/DDBJ whole genome shotgun (WGS) entry which is preliminary data.</text>
</comment>
<dbReference type="PANTHER" id="PTHR31540">
    <property type="entry name" value="CENTROSOMAL PROTEIN OF 131 KDA"/>
    <property type="match status" value="1"/>
</dbReference>
<protein>
    <submittedName>
        <fullName evidence="3">Uncharacterized protein</fullName>
    </submittedName>
</protein>
<feature type="coiled-coil region" evidence="1">
    <location>
        <begin position="660"/>
        <end position="695"/>
    </location>
</feature>
<name>A0A9X0CR72_9CNID</name>
<dbReference type="SMART" id="SM00015">
    <property type="entry name" value="IQ"/>
    <property type="match status" value="1"/>
</dbReference>
<feature type="compositionally biased region" description="Basic and acidic residues" evidence="2">
    <location>
        <begin position="478"/>
        <end position="500"/>
    </location>
</feature>
<keyword evidence="1" id="KW-0175">Coiled coil</keyword>
<feature type="region of interest" description="Disordered" evidence="2">
    <location>
        <begin position="1"/>
        <end position="44"/>
    </location>
</feature>
<evidence type="ECO:0000313" key="3">
    <source>
        <dbReference type="EMBL" id="KAJ7372675.1"/>
    </source>
</evidence>
<dbReference type="GO" id="GO:0010824">
    <property type="term" value="P:regulation of centrosome duplication"/>
    <property type="evidence" value="ECO:0007669"/>
    <property type="project" value="TreeGrafter"/>
</dbReference>
<gene>
    <name evidence="3" type="ORF">OS493_017948</name>
</gene>
<feature type="region of interest" description="Disordered" evidence="2">
    <location>
        <begin position="880"/>
        <end position="916"/>
    </location>
</feature>
<evidence type="ECO:0000313" key="4">
    <source>
        <dbReference type="Proteomes" id="UP001163046"/>
    </source>
</evidence>
<feature type="compositionally biased region" description="Polar residues" evidence="2">
    <location>
        <begin position="424"/>
        <end position="443"/>
    </location>
</feature>
<feature type="compositionally biased region" description="Basic and acidic residues" evidence="2">
    <location>
        <begin position="339"/>
        <end position="355"/>
    </location>
</feature>
<accession>A0A9X0CR72</accession>